<dbReference type="InterPro" id="IPR036388">
    <property type="entry name" value="WH-like_DNA-bd_sf"/>
</dbReference>
<dbReference type="GO" id="GO:0003677">
    <property type="term" value="F:DNA binding"/>
    <property type="evidence" value="ECO:0007669"/>
    <property type="project" value="UniProtKB-KW"/>
</dbReference>
<dbReference type="Gene3D" id="1.10.10.10">
    <property type="entry name" value="Winged helix-like DNA-binding domain superfamily/Winged helix DNA-binding domain"/>
    <property type="match status" value="1"/>
</dbReference>
<dbReference type="EMBL" id="FNFC01000020">
    <property type="protein sequence ID" value="SDK12588.1"/>
    <property type="molecule type" value="Genomic_DNA"/>
</dbReference>
<organism evidence="3 4">
    <name type="scientific">Halovenus aranensis</name>
    <dbReference type="NCBI Taxonomy" id="890420"/>
    <lineage>
        <taxon>Archaea</taxon>
        <taxon>Methanobacteriati</taxon>
        <taxon>Methanobacteriota</taxon>
        <taxon>Stenosarchaea group</taxon>
        <taxon>Halobacteria</taxon>
        <taxon>Halobacteriales</taxon>
        <taxon>Haloarculaceae</taxon>
        <taxon>Halovenus</taxon>
    </lineage>
</organism>
<reference evidence="3 4" key="1">
    <citation type="submission" date="2016-10" db="EMBL/GenBank/DDBJ databases">
        <authorList>
            <person name="de Groot N.N."/>
        </authorList>
    </citation>
    <scope>NUCLEOTIDE SEQUENCE [LARGE SCALE GENOMIC DNA]</scope>
    <source>
        <strain evidence="3 4">IBRC-M10015</strain>
    </source>
</reference>
<sequence length="260" mass="28316">MTLRSLLVDLVSTNDRKEVPDEQILNVLRENDRIAMGTQDIADAVDMSRQGVENRLDELELENRVQSQKIGSVLVWDLHPDERRDVVPPEIDRLVHAFDLIRDQFAMTRRLGMYILLTGFALIFTSLSTALAATPVDPFANVLLVWGYAIAGGGGAAWFVGGGTQLATIVTEYVVYWRLTGESLRPWKENDTTASSQRGQIDVRLVVGLFVLVLIGGALVGAASDLQAGLAASSAFSWFEATVVAGLFLVALVAMVLGIE</sequence>
<name>A0A1G8ZC54_9EURY</name>
<proteinExistence type="predicted"/>
<dbReference type="SUPFAM" id="SSF46785">
    <property type="entry name" value="Winged helix' DNA-binding domain"/>
    <property type="match status" value="1"/>
</dbReference>
<gene>
    <name evidence="3" type="ORF">SAMN05216226_12029</name>
</gene>
<dbReference type="AlphaFoldDB" id="A0A1G8ZC54"/>
<feature type="transmembrane region" description="Helical" evidence="2">
    <location>
        <begin position="235"/>
        <end position="259"/>
    </location>
</feature>
<evidence type="ECO:0000313" key="3">
    <source>
        <dbReference type="EMBL" id="SDK12588.1"/>
    </source>
</evidence>
<feature type="transmembrane region" description="Helical" evidence="2">
    <location>
        <begin position="111"/>
        <end position="133"/>
    </location>
</feature>
<keyword evidence="3" id="KW-0238">DNA-binding</keyword>
<evidence type="ECO:0000256" key="2">
    <source>
        <dbReference type="SAM" id="Phobius"/>
    </source>
</evidence>
<evidence type="ECO:0000256" key="1">
    <source>
        <dbReference type="SAM" id="Coils"/>
    </source>
</evidence>
<keyword evidence="2" id="KW-1133">Transmembrane helix</keyword>
<dbReference type="InterPro" id="IPR036390">
    <property type="entry name" value="WH_DNA-bd_sf"/>
</dbReference>
<accession>A0A1G8ZC54</accession>
<feature type="coiled-coil region" evidence="1">
    <location>
        <begin position="42"/>
        <end position="69"/>
    </location>
</feature>
<dbReference type="STRING" id="890420.SAMN05216226_12029"/>
<keyword evidence="4" id="KW-1185">Reference proteome</keyword>
<keyword evidence="2" id="KW-0812">Transmembrane</keyword>
<feature type="transmembrane region" description="Helical" evidence="2">
    <location>
        <begin position="205"/>
        <end position="223"/>
    </location>
</feature>
<dbReference type="RefSeq" id="WP_092704648.1">
    <property type="nucleotide sequence ID" value="NZ_FNFC01000020.1"/>
</dbReference>
<evidence type="ECO:0000313" key="4">
    <source>
        <dbReference type="Proteomes" id="UP000198856"/>
    </source>
</evidence>
<dbReference type="OrthoDB" id="350673at2157"/>
<keyword evidence="1" id="KW-0175">Coiled coil</keyword>
<protein>
    <submittedName>
        <fullName evidence="3">Winged helix-turn-helix DNA-binding</fullName>
    </submittedName>
</protein>
<dbReference type="Proteomes" id="UP000198856">
    <property type="component" value="Unassembled WGS sequence"/>
</dbReference>
<feature type="transmembrane region" description="Helical" evidence="2">
    <location>
        <begin position="139"/>
        <end position="160"/>
    </location>
</feature>
<keyword evidence="2" id="KW-0472">Membrane</keyword>